<evidence type="ECO:0000259" key="1">
    <source>
        <dbReference type="PROSITE" id="PS50022"/>
    </source>
</evidence>
<dbReference type="InterPro" id="IPR000421">
    <property type="entry name" value="FA58C"/>
</dbReference>
<reference evidence="2" key="1">
    <citation type="submission" date="2022-06" db="EMBL/GenBank/DDBJ databases">
        <title>Draft genome sequences of Pectobacterium carotovorum subsp. carotovorum str. NBRC12380.</title>
        <authorList>
            <person name="Wakabayashi Y."/>
            <person name="Kojima K."/>
        </authorList>
    </citation>
    <scope>NUCLEOTIDE SEQUENCE</scope>
    <source>
        <strain evidence="2">NBRC 12380</strain>
    </source>
</reference>
<proteinExistence type="predicted"/>
<evidence type="ECO:0000313" key="4">
    <source>
        <dbReference type="Proteomes" id="UP001058167"/>
    </source>
</evidence>
<protein>
    <recommendedName>
        <fullName evidence="1">F5/8 type C domain-containing protein</fullName>
    </recommendedName>
</protein>
<organism evidence="3 5">
    <name type="scientific">Pectobacterium carotovorum subsp. carotovorum</name>
    <name type="common">Erwinia carotovora subsp. carotovora</name>
    <dbReference type="NCBI Taxonomy" id="555"/>
    <lineage>
        <taxon>Bacteria</taxon>
        <taxon>Pseudomonadati</taxon>
        <taxon>Pseudomonadota</taxon>
        <taxon>Gammaproteobacteria</taxon>
        <taxon>Enterobacterales</taxon>
        <taxon>Pectobacteriaceae</taxon>
        <taxon>Pectobacterium</taxon>
    </lineage>
</organism>
<dbReference type="PROSITE" id="PS50022">
    <property type="entry name" value="FA58C_3"/>
    <property type="match status" value="1"/>
</dbReference>
<name>A0AAI9L2W7_PECCC</name>
<dbReference type="EMBL" id="BRLF01000005">
    <property type="protein sequence ID" value="GKX47660.1"/>
    <property type="molecule type" value="Genomic_DNA"/>
</dbReference>
<evidence type="ECO:0000313" key="2">
    <source>
        <dbReference type="EMBL" id="GKX47660.1"/>
    </source>
</evidence>
<reference evidence="3" key="2">
    <citation type="submission" date="2023-02" db="EMBL/GenBank/DDBJ databases">
        <title>Pectobacterium carotovorum subsp. carotovorum NBRC 12380.</title>
        <authorList>
            <person name="Ichikawa N."/>
            <person name="Sato H."/>
            <person name="Tonouchi N."/>
        </authorList>
    </citation>
    <scope>NUCLEOTIDE SEQUENCE</scope>
    <source>
        <strain evidence="3">NBRC 12380</strain>
    </source>
</reference>
<dbReference type="Proteomes" id="UP001058167">
    <property type="component" value="Unassembled WGS sequence"/>
</dbReference>
<dbReference type="AlphaFoldDB" id="A0AAI9L2W7"/>
<dbReference type="EMBL" id="BSRL01000005">
    <property type="protein sequence ID" value="GLV70104.1"/>
    <property type="molecule type" value="Genomic_DNA"/>
</dbReference>
<comment type="caution">
    <text evidence="3">The sequence shown here is derived from an EMBL/GenBank/DDBJ whole genome shotgun (WGS) entry which is preliminary data.</text>
</comment>
<accession>A0AAI9L2W7</accession>
<evidence type="ECO:0000313" key="5">
    <source>
        <dbReference type="Proteomes" id="UP001165145"/>
    </source>
</evidence>
<dbReference type="Gene3D" id="2.60.120.260">
    <property type="entry name" value="Galactose-binding domain-like"/>
    <property type="match status" value="1"/>
</dbReference>
<sequence length="682" mass="73362">MKNFNIEINVCDSTGKSTCTVHPPINVDHHTCCNTNSQCEENPNISGVSSVFGRTGVVTAQAGDYTADQITETATRKFVTPDEKSVWNAKQSALISGTNIRTLFGQSLLGSGDFSPTPAQMGAAAVTHTHTTSDITDYTQKTKQLIADSLEAGNGVTLSHNASNGKTVISATVSNGSGNGNGGYTVVNKSGAAGENHLFNISPQTSYAYDAYALKEEKGASNQTYLVDDFDSASKLNYNSTSAVNFNGSVTPFTGDTYELQQDGGFHSAEIQADGEFLSIVPETSTSIIPVMTSDTAPTGYVASASNFAISTAAFHPYVAFDGKDNIGEWPDCWSTDNQWLPSVANPHWLRIDLPEGKSVLSYQMVNRSRNELGNPKSWKFQGSNDNGGTWDTLHEVTDSADNNPGSKRSYKLGTTVTYKSYRLLITAKNGNQPFTTLAELNLFSPIGRFVIHSNSKYYGVTNGVLSEITGELTKEKIDQFGVFSLDKLPTSGKELSAPVKIVSNEKLKVKTTYIPFPQIVLPKELMHANAWEKINSATLTAVQTNAGKVRVAVSRDLNDWFTWDGTAWLSIGALSADTTGATALIQSGMTPAALNAVTAAQWGQLFAATNNVPDRIAFAFALDVTDPAIDVSSIDKLALNVDNASSWKLQTPAEVEIRWNSNSITFRTVAAGNYKLAYQHP</sequence>
<dbReference type="SUPFAM" id="SSF49785">
    <property type="entry name" value="Galactose-binding domain-like"/>
    <property type="match status" value="1"/>
</dbReference>
<dbReference type="RefSeq" id="WP_261866762.1">
    <property type="nucleotide sequence ID" value="NZ_BRLF01000005.1"/>
</dbReference>
<gene>
    <name evidence="3" type="ORF">Pcaca03_25480</name>
    <name evidence="2" type="ORF">SOASR016_24120</name>
</gene>
<evidence type="ECO:0000313" key="3">
    <source>
        <dbReference type="EMBL" id="GLV70104.1"/>
    </source>
</evidence>
<keyword evidence="4" id="KW-1185">Reference proteome</keyword>
<dbReference type="InterPro" id="IPR008979">
    <property type="entry name" value="Galactose-bd-like_sf"/>
</dbReference>
<dbReference type="Proteomes" id="UP001165145">
    <property type="component" value="Unassembled WGS sequence"/>
</dbReference>
<dbReference type="Pfam" id="PF00754">
    <property type="entry name" value="F5_F8_type_C"/>
    <property type="match status" value="1"/>
</dbReference>
<feature type="domain" description="F5/8 type C" evidence="1">
    <location>
        <begin position="294"/>
        <end position="446"/>
    </location>
</feature>